<accession>A0A0B1TRB9</accession>
<dbReference type="EMBL" id="KN549319">
    <property type="protein sequence ID" value="KHJ98382.1"/>
    <property type="molecule type" value="Genomic_DNA"/>
</dbReference>
<organism evidence="1 2">
    <name type="scientific">Oesophagostomum dentatum</name>
    <name type="common">Nodular worm</name>
    <dbReference type="NCBI Taxonomy" id="61180"/>
    <lineage>
        <taxon>Eukaryota</taxon>
        <taxon>Metazoa</taxon>
        <taxon>Ecdysozoa</taxon>
        <taxon>Nematoda</taxon>
        <taxon>Chromadorea</taxon>
        <taxon>Rhabditida</taxon>
        <taxon>Rhabditina</taxon>
        <taxon>Rhabditomorpha</taxon>
        <taxon>Strongyloidea</taxon>
        <taxon>Strongylidae</taxon>
        <taxon>Oesophagostomum</taxon>
    </lineage>
</organism>
<gene>
    <name evidence="1" type="ORF">OESDEN_01632</name>
</gene>
<dbReference type="InterPro" id="IPR012292">
    <property type="entry name" value="Globin/Proto"/>
</dbReference>
<dbReference type="InterPro" id="IPR009050">
    <property type="entry name" value="Globin-like_sf"/>
</dbReference>
<evidence type="ECO:0000313" key="2">
    <source>
        <dbReference type="Proteomes" id="UP000053660"/>
    </source>
</evidence>
<dbReference type="OrthoDB" id="436496at2759"/>
<protein>
    <recommendedName>
        <fullName evidence="3">Globin family profile domain-containing protein</fullName>
    </recommendedName>
</protein>
<dbReference type="AlphaFoldDB" id="A0A0B1TRB9"/>
<dbReference type="GO" id="GO:0019825">
    <property type="term" value="F:oxygen binding"/>
    <property type="evidence" value="ECO:0007669"/>
    <property type="project" value="InterPro"/>
</dbReference>
<proteinExistence type="predicted"/>
<name>A0A0B1TRB9_OESDE</name>
<sequence length="80" mass="9086">MNPNILLFSVLQATAKIASSHLKWNICKFHIEHMVPGLLEVLSICMDGRLTEDICEAWQTLYDIIGNMITVQKGVRRSTQ</sequence>
<dbReference type="SUPFAM" id="SSF46458">
    <property type="entry name" value="Globin-like"/>
    <property type="match status" value="1"/>
</dbReference>
<keyword evidence="2" id="KW-1185">Reference proteome</keyword>
<dbReference type="Proteomes" id="UP000053660">
    <property type="component" value="Unassembled WGS sequence"/>
</dbReference>
<dbReference type="InterPro" id="IPR044399">
    <property type="entry name" value="Mb-like_M"/>
</dbReference>
<dbReference type="CDD" id="cd01040">
    <property type="entry name" value="Mb-like"/>
    <property type="match status" value="1"/>
</dbReference>
<dbReference type="Gene3D" id="1.10.490.10">
    <property type="entry name" value="Globins"/>
    <property type="match status" value="1"/>
</dbReference>
<evidence type="ECO:0008006" key="3">
    <source>
        <dbReference type="Google" id="ProtNLM"/>
    </source>
</evidence>
<reference evidence="1 2" key="1">
    <citation type="submission" date="2014-03" db="EMBL/GenBank/DDBJ databases">
        <title>Draft genome of the hookworm Oesophagostomum dentatum.</title>
        <authorList>
            <person name="Mitreva M."/>
        </authorList>
    </citation>
    <scope>NUCLEOTIDE SEQUENCE [LARGE SCALE GENOMIC DNA]</scope>
    <source>
        <strain evidence="1 2">OD-Hann</strain>
    </source>
</reference>
<evidence type="ECO:0000313" key="1">
    <source>
        <dbReference type="EMBL" id="KHJ98382.1"/>
    </source>
</evidence>
<dbReference type="GO" id="GO:0020037">
    <property type="term" value="F:heme binding"/>
    <property type="evidence" value="ECO:0007669"/>
    <property type="project" value="InterPro"/>
</dbReference>